<dbReference type="GO" id="GO:0036431">
    <property type="term" value="F:dCMP kinase activity"/>
    <property type="evidence" value="ECO:0007669"/>
    <property type="project" value="InterPro"/>
</dbReference>
<dbReference type="NCBIfam" id="TIGR02173">
    <property type="entry name" value="cyt_kin_arch"/>
    <property type="match status" value="1"/>
</dbReference>
<proteinExistence type="inferred from homology"/>
<dbReference type="EC" id="2.7.4.25" evidence="10"/>
<dbReference type="Pfam" id="PF13189">
    <property type="entry name" value="Cytidylate_kin2"/>
    <property type="match status" value="1"/>
</dbReference>
<name>A0A520KTT7_METT2</name>
<dbReference type="InterPro" id="IPR011892">
    <property type="entry name" value="Cyt_kin_arch"/>
</dbReference>
<dbReference type="GO" id="GO:0005737">
    <property type="term" value="C:cytoplasm"/>
    <property type="evidence" value="ECO:0007669"/>
    <property type="project" value="UniProtKB-SubCell"/>
</dbReference>
<dbReference type="HAMAP" id="MF_00239">
    <property type="entry name" value="Cytidyl_kinase_type2"/>
    <property type="match status" value="1"/>
</dbReference>
<dbReference type="GO" id="GO:0005524">
    <property type="term" value="F:ATP binding"/>
    <property type="evidence" value="ECO:0007669"/>
    <property type="project" value="UniProtKB-UniRule"/>
</dbReference>
<dbReference type="AlphaFoldDB" id="A0A520KTT7"/>
<dbReference type="Gene3D" id="3.40.50.300">
    <property type="entry name" value="P-loop containing nucleotide triphosphate hydrolases"/>
    <property type="match status" value="1"/>
</dbReference>
<evidence type="ECO:0000256" key="7">
    <source>
        <dbReference type="ARBA" id="ARBA00022840"/>
    </source>
</evidence>
<dbReference type="GO" id="GO:0036430">
    <property type="term" value="F:CMP kinase activity"/>
    <property type="evidence" value="ECO:0007669"/>
    <property type="project" value="RHEA"/>
</dbReference>
<reference evidence="11 12" key="1">
    <citation type="journal article" date="2019" name="Nat. Microbiol.">
        <title>Wide diversity of methane and short-chain alkane metabolisms in uncultured archaea.</title>
        <authorList>
            <person name="Borrel G."/>
            <person name="Adam P.S."/>
            <person name="McKay L.J."/>
            <person name="Chen L.X."/>
            <person name="Sierra-Garcia I.N."/>
            <person name="Sieber C.M."/>
            <person name="Letourneur Q."/>
            <person name="Ghozlane A."/>
            <person name="Andersen G.L."/>
            <person name="Li W.J."/>
            <person name="Hallam S.J."/>
            <person name="Muyzer G."/>
            <person name="de Oliveira V.M."/>
            <person name="Inskeep W.P."/>
            <person name="Banfield J.F."/>
            <person name="Gribaldo S."/>
        </authorList>
    </citation>
    <scope>NUCLEOTIDE SEQUENCE [LARGE SCALE GENOMIC DNA]</scope>
    <source>
        <strain evidence="11">NM1a</strain>
    </source>
</reference>
<accession>A0A520KTT7</accession>
<keyword evidence="6 10" id="KW-0418">Kinase</keyword>
<evidence type="ECO:0000313" key="11">
    <source>
        <dbReference type="EMBL" id="RZN65504.1"/>
    </source>
</evidence>
<evidence type="ECO:0000256" key="4">
    <source>
        <dbReference type="ARBA" id="ARBA00022679"/>
    </source>
</evidence>
<keyword evidence="4 10" id="KW-0808">Transferase</keyword>
<comment type="caution">
    <text evidence="11">The sequence shown here is derived from an EMBL/GenBank/DDBJ whole genome shotgun (WGS) entry which is preliminary data.</text>
</comment>
<evidence type="ECO:0000256" key="10">
    <source>
        <dbReference type="HAMAP-Rule" id="MF_00239"/>
    </source>
</evidence>
<evidence type="ECO:0000256" key="8">
    <source>
        <dbReference type="ARBA" id="ARBA00047615"/>
    </source>
</evidence>
<keyword evidence="5 10" id="KW-0547">Nucleotide-binding</keyword>
<dbReference type="CDD" id="cd02020">
    <property type="entry name" value="CMPK"/>
    <property type="match status" value="1"/>
</dbReference>
<comment type="catalytic activity">
    <reaction evidence="8 10">
        <text>dCMP + ATP = dCDP + ADP</text>
        <dbReference type="Rhea" id="RHEA:25094"/>
        <dbReference type="ChEBI" id="CHEBI:30616"/>
        <dbReference type="ChEBI" id="CHEBI:57566"/>
        <dbReference type="ChEBI" id="CHEBI:58593"/>
        <dbReference type="ChEBI" id="CHEBI:456216"/>
        <dbReference type="EC" id="2.7.4.25"/>
    </reaction>
</comment>
<organism evidence="11 12">
    <name type="scientific">Methanoliparum thermophilum</name>
    <dbReference type="NCBI Taxonomy" id="2491083"/>
    <lineage>
        <taxon>Archaea</taxon>
        <taxon>Methanobacteriati</taxon>
        <taxon>Methanobacteriota</taxon>
        <taxon>Candidatus Methanoliparia</taxon>
        <taxon>Candidatus Methanoliparales</taxon>
        <taxon>Candidatus Methanoliparaceae</taxon>
        <taxon>Candidatus Methanoliparum</taxon>
    </lineage>
</organism>
<evidence type="ECO:0000256" key="5">
    <source>
        <dbReference type="ARBA" id="ARBA00022741"/>
    </source>
</evidence>
<dbReference type="EMBL" id="RXIF01000002">
    <property type="protein sequence ID" value="RZN65504.1"/>
    <property type="molecule type" value="Genomic_DNA"/>
</dbReference>
<evidence type="ECO:0000256" key="1">
    <source>
        <dbReference type="ARBA" id="ARBA00004496"/>
    </source>
</evidence>
<dbReference type="InterPro" id="IPR011994">
    <property type="entry name" value="Cytidylate_kinase_dom"/>
</dbReference>
<sequence length="188" mass="21903">MKITISGHAGSGKTSVSKELAKNIGFKVISVGSIFRDLAKEANMTLEEFSLFAEKNRKIDSLIDEQQVELSNKYRDCIIEGRLSGWMIEADIKIWLRSSIETRIRRIIERENRDYEDILKETISRERIEKERYKKFYNIDIDDLSIYDLVINSERWDVVGVSEIILKGLERLKNGKDRRVFKEGGNKP</sequence>
<protein>
    <recommendedName>
        <fullName evidence="10">Cytidylate kinase</fullName>
        <shortName evidence="10">CK</shortName>
        <ecNumber evidence="10">2.7.4.25</ecNumber>
    </recommendedName>
    <alternativeName>
        <fullName evidence="10">Cytidine monophosphate kinase</fullName>
        <shortName evidence="10">CMP kinase</shortName>
    </alternativeName>
</protein>
<keyword evidence="3 10" id="KW-0963">Cytoplasm</keyword>
<dbReference type="InterPro" id="IPR027417">
    <property type="entry name" value="P-loop_NTPase"/>
</dbReference>
<comment type="similarity">
    <text evidence="2 10">Belongs to the cytidylate kinase family. Type 2 subfamily.</text>
</comment>
<dbReference type="GO" id="GO:0006220">
    <property type="term" value="P:pyrimidine nucleotide metabolic process"/>
    <property type="evidence" value="ECO:0007669"/>
    <property type="project" value="UniProtKB-UniRule"/>
</dbReference>
<evidence type="ECO:0000313" key="12">
    <source>
        <dbReference type="Proteomes" id="UP000317158"/>
    </source>
</evidence>
<gene>
    <name evidence="10" type="primary">cmk</name>
    <name evidence="11" type="ORF">EF806_01030</name>
</gene>
<evidence type="ECO:0000256" key="3">
    <source>
        <dbReference type="ARBA" id="ARBA00022490"/>
    </source>
</evidence>
<evidence type="ECO:0000256" key="2">
    <source>
        <dbReference type="ARBA" id="ARBA00011005"/>
    </source>
</evidence>
<comment type="subcellular location">
    <subcellularLocation>
        <location evidence="1 10">Cytoplasm</location>
    </subcellularLocation>
</comment>
<keyword evidence="7 10" id="KW-0067">ATP-binding</keyword>
<dbReference type="Proteomes" id="UP000317158">
    <property type="component" value="Unassembled WGS sequence"/>
</dbReference>
<evidence type="ECO:0000256" key="6">
    <source>
        <dbReference type="ARBA" id="ARBA00022777"/>
    </source>
</evidence>
<feature type="binding site" evidence="10">
    <location>
        <begin position="7"/>
        <end position="15"/>
    </location>
    <ligand>
        <name>ATP</name>
        <dbReference type="ChEBI" id="CHEBI:30616"/>
    </ligand>
</feature>
<evidence type="ECO:0000256" key="9">
    <source>
        <dbReference type="ARBA" id="ARBA00048478"/>
    </source>
</evidence>
<comment type="catalytic activity">
    <reaction evidence="9 10">
        <text>CMP + ATP = CDP + ADP</text>
        <dbReference type="Rhea" id="RHEA:11600"/>
        <dbReference type="ChEBI" id="CHEBI:30616"/>
        <dbReference type="ChEBI" id="CHEBI:58069"/>
        <dbReference type="ChEBI" id="CHEBI:60377"/>
        <dbReference type="ChEBI" id="CHEBI:456216"/>
        <dbReference type="EC" id="2.7.4.25"/>
    </reaction>
</comment>
<dbReference type="SUPFAM" id="SSF52540">
    <property type="entry name" value="P-loop containing nucleoside triphosphate hydrolases"/>
    <property type="match status" value="1"/>
</dbReference>